<evidence type="ECO:0000313" key="2">
    <source>
        <dbReference type="Proteomes" id="UP001202831"/>
    </source>
</evidence>
<dbReference type="Pfam" id="PF20116">
    <property type="entry name" value="DUF6506"/>
    <property type="match status" value="1"/>
</dbReference>
<name>A0ABT0N748_9GAMM</name>
<gene>
    <name evidence="1" type="ORF">L2725_10905</name>
</gene>
<accession>A0ABT0N748</accession>
<organism evidence="1 2">
    <name type="scientific">Shewanella corallii</name>
    <dbReference type="NCBI Taxonomy" id="560080"/>
    <lineage>
        <taxon>Bacteria</taxon>
        <taxon>Pseudomonadati</taxon>
        <taxon>Pseudomonadota</taxon>
        <taxon>Gammaproteobacteria</taxon>
        <taxon>Alteromonadales</taxon>
        <taxon>Shewanellaceae</taxon>
        <taxon>Shewanella</taxon>
    </lineage>
</organism>
<protein>
    <submittedName>
        <fullName evidence="1">DUF6506 family protein</fullName>
    </submittedName>
</protein>
<evidence type="ECO:0000313" key="1">
    <source>
        <dbReference type="EMBL" id="MCL2914276.1"/>
    </source>
</evidence>
<reference evidence="1 2" key="1">
    <citation type="submission" date="2022-01" db="EMBL/GenBank/DDBJ databases">
        <title>Whole genome-based taxonomy of the Shewanellaceae.</title>
        <authorList>
            <person name="Martin-Rodriguez A.J."/>
        </authorList>
    </citation>
    <scope>NUCLEOTIDE SEQUENCE [LARGE SCALE GENOMIC DNA]</scope>
    <source>
        <strain evidence="1 2">DSM 21332</strain>
    </source>
</reference>
<comment type="caution">
    <text evidence="1">The sequence shown here is derived from an EMBL/GenBank/DDBJ whole genome shotgun (WGS) entry which is preliminary data.</text>
</comment>
<dbReference type="EMBL" id="JAKIKT010000003">
    <property type="protein sequence ID" value="MCL2914276.1"/>
    <property type="molecule type" value="Genomic_DNA"/>
</dbReference>
<dbReference type="Proteomes" id="UP001202831">
    <property type="component" value="Unassembled WGS sequence"/>
</dbReference>
<keyword evidence="2" id="KW-1185">Reference proteome</keyword>
<dbReference type="InterPro" id="IPR045441">
    <property type="entry name" value="DUF6506"/>
</dbReference>
<sequence>MIKHYGFIIKAESYSHVRDSTDLNAPEFSTHVVGVSSDDEAIVVAKAMIESGIQVIELCGGFGADSASYIIESLDTNVPIGYVTFSDQETNKLEQLLK</sequence>
<proteinExistence type="predicted"/>
<dbReference type="RefSeq" id="WP_249248985.1">
    <property type="nucleotide sequence ID" value="NZ_JAKIKT010000003.1"/>
</dbReference>